<keyword evidence="4" id="KW-1185">Reference proteome</keyword>
<organism evidence="3 4">
    <name type="scientific">Exidia glandulosa HHB12029</name>
    <dbReference type="NCBI Taxonomy" id="1314781"/>
    <lineage>
        <taxon>Eukaryota</taxon>
        <taxon>Fungi</taxon>
        <taxon>Dikarya</taxon>
        <taxon>Basidiomycota</taxon>
        <taxon>Agaricomycotina</taxon>
        <taxon>Agaricomycetes</taxon>
        <taxon>Auriculariales</taxon>
        <taxon>Exidiaceae</taxon>
        <taxon>Exidia</taxon>
    </lineage>
</organism>
<feature type="transmembrane region" description="Helical" evidence="1">
    <location>
        <begin position="46"/>
        <end position="70"/>
    </location>
</feature>
<feature type="domain" description="DUF6534" evidence="2">
    <location>
        <begin position="169"/>
        <end position="253"/>
    </location>
</feature>
<dbReference type="PANTHER" id="PTHR40465">
    <property type="entry name" value="CHROMOSOME 1, WHOLE GENOME SHOTGUN SEQUENCE"/>
    <property type="match status" value="1"/>
</dbReference>
<dbReference type="Pfam" id="PF20152">
    <property type="entry name" value="DUF6534"/>
    <property type="match status" value="1"/>
</dbReference>
<feature type="transmembrane region" description="Helical" evidence="1">
    <location>
        <begin position="228"/>
        <end position="247"/>
    </location>
</feature>
<gene>
    <name evidence="3" type="ORF">EXIGLDRAFT_774049</name>
</gene>
<keyword evidence="1" id="KW-0472">Membrane</keyword>
<dbReference type="InParanoid" id="A0A165ZZ92"/>
<evidence type="ECO:0000313" key="4">
    <source>
        <dbReference type="Proteomes" id="UP000077266"/>
    </source>
</evidence>
<evidence type="ECO:0000313" key="3">
    <source>
        <dbReference type="EMBL" id="KZV87069.1"/>
    </source>
</evidence>
<feature type="transmembrane region" description="Helical" evidence="1">
    <location>
        <begin position="115"/>
        <end position="135"/>
    </location>
</feature>
<evidence type="ECO:0000259" key="2">
    <source>
        <dbReference type="Pfam" id="PF20152"/>
    </source>
</evidence>
<dbReference type="OrthoDB" id="3214861at2759"/>
<sequence>MAEASPDLSLTFGVFQTATAVAMVLTGIAILQVWNYYRDYSTDPVVVRLLVCGVFVADLLHSVCLIHAVYHYTIASFGKYAALLEIVWSLDTTIPLAGVLAFVVQSYFCMRIYRITTSFLVAGFCWTLALARLIFDSFLAQDVISGGNFAVLQSHKSRVLTLATLFIGAASDVFIAVFICVGLTRARSGFAATDKIVDKLVAYTIGSGALTSVLAVIEAVTFATMDNFVFLAFYCVLPKVFINSLLASLNERTYTRREVAAMRFTSGTSSGSRTVGARVTFEQPSQTTRSDIELGALHDPVSYTFPHRPILRVSDAEKKPEIGSYNSSFLHTHKKGHIVETD</sequence>
<dbReference type="STRING" id="1314781.A0A165ZZ92"/>
<proteinExistence type="predicted"/>
<feature type="transmembrane region" description="Helical" evidence="1">
    <location>
        <begin position="12"/>
        <end position="34"/>
    </location>
</feature>
<name>A0A165ZZ92_EXIGL</name>
<dbReference type="Proteomes" id="UP000077266">
    <property type="component" value="Unassembled WGS sequence"/>
</dbReference>
<accession>A0A165ZZ92</accession>
<feature type="transmembrane region" description="Helical" evidence="1">
    <location>
        <begin position="200"/>
        <end position="222"/>
    </location>
</feature>
<evidence type="ECO:0000256" key="1">
    <source>
        <dbReference type="SAM" id="Phobius"/>
    </source>
</evidence>
<dbReference type="EMBL" id="KV426137">
    <property type="protein sequence ID" value="KZV87069.1"/>
    <property type="molecule type" value="Genomic_DNA"/>
</dbReference>
<protein>
    <recommendedName>
        <fullName evidence="2">DUF6534 domain-containing protein</fullName>
    </recommendedName>
</protein>
<dbReference type="InterPro" id="IPR045339">
    <property type="entry name" value="DUF6534"/>
</dbReference>
<keyword evidence="1" id="KW-1133">Transmembrane helix</keyword>
<reference evidence="3 4" key="1">
    <citation type="journal article" date="2016" name="Mol. Biol. Evol.">
        <title>Comparative Genomics of Early-Diverging Mushroom-Forming Fungi Provides Insights into the Origins of Lignocellulose Decay Capabilities.</title>
        <authorList>
            <person name="Nagy L.G."/>
            <person name="Riley R."/>
            <person name="Tritt A."/>
            <person name="Adam C."/>
            <person name="Daum C."/>
            <person name="Floudas D."/>
            <person name="Sun H."/>
            <person name="Yadav J.S."/>
            <person name="Pangilinan J."/>
            <person name="Larsson K.H."/>
            <person name="Matsuura K."/>
            <person name="Barry K."/>
            <person name="Labutti K."/>
            <person name="Kuo R."/>
            <person name="Ohm R.A."/>
            <person name="Bhattacharya S.S."/>
            <person name="Shirouzu T."/>
            <person name="Yoshinaga Y."/>
            <person name="Martin F.M."/>
            <person name="Grigoriev I.V."/>
            <person name="Hibbett D.S."/>
        </authorList>
    </citation>
    <scope>NUCLEOTIDE SEQUENCE [LARGE SCALE GENOMIC DNA]</scope>
    <source>
        <strain evidence="3 4">HHB12029</strain>
    </source>
</reference>
<feature type="transmembrane region" description="Helical" evidence="1">
    <location>
        <begin position="159"/>
        <end position="179"/>
    </location>
</feature>
<dbReference type="AlphaFoldDB" id="A0A165ZZ92"/>
<feature type="transmembrane region" description="Helical" evidence="1">
    <location>
        <begin position="82"/>
        <end position="103"/>
    </location>
</feature>
<keyword evidence="1" id="KW-0812">Transmembrane</keyword>
<dbReference type="PANTHER" id="PTHR40465:SF1">
    <property type="entry name" value="DUF6534 DOMAIN-CONTAINING PROTEIN"/>
    <property type="match status" value="1"/>
</dbReference>